<dbReference type="InterPro" id="IPR010133">
    <property type="entry name" value="Bacteriocin_signal_seq"/>
</dbReference>
<name>A0A380JBM5_STRDO</name>
<dbReference type="EMBL" id="UHFA01000002">
    <property type="protein sequence ID" value="SUN35421.1"/>
    <property type="molecule type" value="Genomic_DNA"/>
</dbReference>
<reference evidence="1 2" key="1">
    <citation type="submission" date="2018-06" db="EMBL/GenBank/DDBJ databases">
        <authorList>
            <consortium name="Pathogen Informatics"/>
            <person name="Doyle S."/>
        </authorList>
    </citation>
    <scope>NUCLEOTIDE SEQUENCE [LARGE SCALE GENOMIC DNA]</scope>
    <source>
        <strain evidence="2">NCTC 11391</strain>
    </source>
</reference>
<sequence length="46" mass="5301">MQKSNSGFKMLTDKQLSKISGGAGYVMPSDWPWTKFKWPRGVIPWK</sequence>
<accession>A0A380JBM5</accession>
<dbReference type="NCBIfam" id="TIGR01847">
    <property type="entry name" value="bacteriocin_sig"/>
    <property type="match status" value="1"/>
</dbReference>
<dbReference type="AlphaFoldDB" id="A0A380JBM5"/>
<organism evidence="1 2">
    <name type="scientific">Streptococcus downei MFe28</name>
    <dbReference type="NCBI Taxonomy" id="764290"/>
    <lineage>
        <taxon>Bacteria</taxon>
        <taxon>Bacillati</taxon>
        <taxon>Bacillota</taxon>
        <taxon>Bacilli</taxon>
        <taxon>Lactobacillales</taxon>
        <taxon>Streptococcaceae</taxon>
        <taxon>Streptococcus</taxon>
    </lineage>
</organism>
<keyword evidence="2" id="KW-1185">Reference proteome</keyword>
<proteinExistence type="predicted"/>
<evidence type="ECO:0008006" key="3">
    <source>
        <dbReference type="Google" id="ProtNLM"/>
    </source>
</evidence>
<dbReference type="Proteomes" id="UP000254082">
    <property type="component" value="Unassembled WGS sequence"/>
</dbReference>
<evidence type="ECO:0000313" key="1">
    <source>
        <dbReference type="EMBL" id="SUN35421.1"/>
    </source>
</evidence>
<evidence type="ECO:0000313" key="2">
    <source>
        <dbReference type="Proteomes" id="UP000254082"/>
    </source>
</evidence>
<protein>
    <recommendedName>
        <fullName evidence="3">Bacteriocin</fullName>
    </recommendedName>
</protein>
<gene>
    <name evidence="1" type="ORF">NCTC11391_00425</name>
</gene>